<gene>
    <name evidence="2" type="ORF">BBV17_28360</name>
</gene>
<name>A0ABX3CK99_9BACI</name>
<dbReference type="RefSeq" id="WP_035333511.1">
    <property type="nucleotide sequence ID" value="NZ_MBRJ01000059.1"/>
</dbReference>
<evidence type="ECO:0000313" key="3">
    <source>
        <dbReference type="Proteomes" id="UP000180194"/>
    </source>
</evidence>
<dbReference type="EMBL" id="MBRJ01000059">
    <property type="protein sequence ID" value="OHX41315.1"/>
    <property type="molecule type" value="Genomic_DNA"/>
</dbReference>
<organism evidence="2 3">
    <name type="scientific">Cytobacillus oceanisediminis</name>
    <dbReference type="NCBI Taxonomy" id="665099"/>
    <lineage>
        <taxon>Bacteria</taxon>
        <taxon>Bacillati</taxon>
        <taxon>Bacillota</taxon>
        <taxon>Bacilli</taxon>
        <taxon>Bacillales</taxon>
        <taxon>Bacillaceae</taxon>
        <taxon>Cytobacillus</taxon>
    </lineage>
</organism>
<protein>
    <submittedName>
        <fullName evidence="2">Uncharacterized protein</fullName>
    </submittedName>
</protein>
<evidence type="ECO:0000256" key="1">
    <source>
        <dbReference type="SAM" id="Phobius"/>
    </source>
</evidence>
<comment type="caution">
    <text evidence="2">The sequence shown here is derived from an EMBL/GenBank/DDBJ whole genome shotgun (WGS) entry which is preliminary data.</text>
</comment>
<feature type="transmembrane region" description="Helical" evidence="1">
    <location>
        <begin position="43"/>
        <end position="67"/>
    </location>
</feature>
<keyword evidence="1" id="KW-0472">Membrane</keyword>
<proteinExistence type="predicted"/>
<keyword evidence="1" id="KW-0812">Transmembrane</keyword>
<evidence type="ECO:0000313" key="2">
    <source>
        <dbReference type="EMBL" id="OHX41315.1"/>
    </source>
</evidence>
<sequence length="71" mass="8142">MKYTYEVEMSPLRHRIIEEQQKKQALALEIKRRNQKSRRIKRMIGNLIVGTLVSAVMVGVVLLGSFLDSGL</sequence>
<accession>A0ABX3CK99</accession>
<keyword evidence="1" id="KW-1133">Transmembrane helix</keyword>
<keyword evidence="3" id="KW-1185">Reference proteome</keyword>
<reference evidence="2 3" key="1">
    <citation type="submission" date="2016-07" db="EMBL/GenBank/DDBJ databases">
        <title>Bacillus oceanisediminis whole genome.</title>
        <authorList>
            <person name="Pal Y."/>
            <person name="Verma A."/>
            <person name="Mual P."/>
            <person name="Srinivasan K."/>
        </authorList>
    </citation>
    <scope>NUCLEOTIDE SEQUENCE [LARGE SCALE GENOMIC DNA]</scope>
    <source>
        <strain evidence="2 3">Bhandara28</strain>
    </source>
</reference>
<dbReference type="Proteomes" id="UP000180194">
    <property type="component" value="Unassembled WGS sequence"/>
</dbReference>